<feature type="region of interest" description="Disordered" evidence="1">
    <location>
        <begin position="152"/>
        <end position="178"/>
    </location>
</feature>
<accession>A0A9P4TZ08</accession>
<organism evidence="2 3">
    <name type="scientific">Tothia fuscella</name>
    <dbReference type="NCBI Taxonomy" id="1048955"/>
    <lineage>
        <taxon>Eukaryota</taxon>
        <taxon>Fungi</taxon>
        <taxon>Dikarya</taxon>
        <taxon>Ascomycota</taxon>
        <taxon>Pezizomycotina</taxon>
        <taxon>Dothideomycetes</taxon>
        <taxon>Pleosporomycetidae</taxon>
        <taxon>Venturiales</taxon>
        <taxon>Cylindrosympodiaceae</taxon>
        <taxon>Tothia</taxon>
    </lineage>
</organism>
<gene>
    <name evidence="2" type="ORF">EJ08DRAFT_649424</name>
</gene>
<evidence type="ECO:0000313" key="2">
    <source>
        <dbReference type="EMBL" id="KAF2430881.1"/>
    </source>
</evidence>
<dbReference type="EMBL" id="MU007036">
    <property type="protein sequence ID" value="KAF2430881.1"/>
    <property type="molecule type" value="Genomic_DNA"/>
</dbReference>
<dbReference type="Proteomes" id="UP000800235">
    <property type="component" value="Unassembled WGS sequence"/>
</dbReference>
<evidence type="ECO:0000256" key="1">
    <source>
        <dbReference type="SAM" id="MobiDB-lite"/>
    </source>
</evidence>
<keyword evidence="3" id="KW-1185">Reference proteome</keyword>
<dbReference type="AlphaFoldDB" id="A0A9P4TZ08"/>
<feature type="region of interest" description="Disordered" evidence="1">
    <location>
        <begin position="65"/>
        <end position="103"/>
    </location>
</feature>
<evidence type="ECO:0000313" key="3">
    <source>
        <dbReference type="Proteomes" id="UP000800235"/>
    </source>
</evidence>
<feature type="compositionally biased region" description="Basic and acidic residues" evidence="1">
    <location>
        <begin position="156"/>
        <end position="178"/>
    </location>
</feature>
<protein>
    <submittedName>
        <fullName evidence="2">Uncharacterized protein</fullName>
    </submittedName>
</protein>
<reference evidence="2" key="1">
    <citation type="journal article" date="2020" name="Stud. Mycol.">
        <title>101 Dothideomycetes genomes: a test case for predicting lifestyles and emergence of pathogens.</title>
        <authorList>
            <person name="Haridas S."/>
            <person name="Albert R."/>
            <person name="Binder M."/>
            <person name="Bloem J."/>
            <person name="Labutti K."/>
            <person name="Salamov A."/>
            <person name="Andreopoulos B."/>
            <person name="Baker S."/>
            <person name="Barry K."/>
            <person name="Bills G."/>
            <person name="Bluhm B."/>
            <person name="Cannon C."/>
            <person name="Castanera R."/>
            <person name="Culley D."/>
            <person name="Daum C."/>
            <person name="Ezra D."/>
            <person name="Gonzalez J."/>
            <person name="Henrissat B."/>
            <person name="Kuo A."/>
            <person name="Liang C."/>
            <person name="Lipzen A."/>
            <person name="Lutzoni F."/>
            <person name="Magnuson J."/>
            <person name="Mondo S."/>
            <person name="Nolan M."/>
            <person name="Ohm R."/>
            <person name="Pangilinan J."/>
            <person name="Park H.-J."/>
            <person name="Ramirez L."/>
            <person name="Alfaro M."/>
            <person name="Sun H."/>
            <person name="Tritt A."/>
            <person name="Yoshinaga Y."/>
            <person name="Zwiers L.-H."/>
            <person name="Turgeon B."/>
            <person name="Goodwin S."/>
            <person name="Spatafora J."/>
            <person name="Crous P."/>
            <person name="Grigoriev I."/>
        </authorList>
    </citation>
    <scope>NUCLEOTIDE SEQUENCE</scope>
    <source>
        <strain evidence="2">CBS 130266</strain>
    </source>
</reference>
<comment type="caution">
    <text evidence="2">The sequence shown here is derived from an EMBL/GenBank/DDBJ whole genome shotgun (WGS) entry which is preliminary data.</text>
</comment>
<sequence>MPDFVAMEERTAQYANNTDTLCKSTPRMKGWPVMPPNGGIKFFEPRLQYTPGGADVDLNRVVDKPQRRNVAEQGPSRPQKRNPKPNVLNISGDPNHSAKELCGSETSWGPDFVSVSEGIWCDMSAKEAWPLCSSTTEMGCFDTVANKLRGSQHGLRVRDQRSGRDMPHKEFDTVNHWE</sequence>
<name>A0A9P4TZ08_9PEZI</name>
<dbReference type="OrthoDB" id="5365129at2759"/>
<proteinExistence type="predicted"/>